<dbReference type="RefSeq" id="WP_322439978.1">
    <property type="nucleotide sequence ID" value="NZ_JAXOTQ010000009.1"/>
</dbReference>
<gene>
    <name evidence="1" type="ORF">U2F25_09445</name>
</gene>
<dbReference type="EMBL" id="JAXOTQ010000009">
    <property type="protein sequence ID" value="MDZ5489687.1"/>
    <property type="molecule type" value="Genomic_DNA"/>
</dbReference>
<evidence type="ECO:0000313" key="2">
    <source>
        <dbReference type="Proteomes" id="UP001290101"/>
    </source>
</evidence>
<keyword evidence="2" id="KW-1185">Reference proteome</keyword>
<reference evidence="1 2" key="1">
    <citation type="submission" date="2023-12" db="EMBL/GenBank/DDBJ databases">
        <title>Micromonospora sp. nov., isolated from Atacama Desert.</title>
        <authorList>
            <person name="Carro L."/>
            <person name="Golinska P."/>
            <person name="Klenk H.-P."/>
            <person name="Goodfellow M."/>
        </authorList>
    </citation>
    <scope>NUCLEOTIDE SEQUENCE [LARGE SCALE GENOMIC DNA]</scope>
    <source>
        <strain evidence="1 2">4G53</strain>
    </source>
</reference>
<comment type="caution">
    <text evidence="1">The sequence shown here is derived from an EMBL/GenBank/DDBJ whole genome shotgun (WGS) entry which is preliminary data.</text>
</comment>
<name>A0ABU5JAR5_9ACTN</name>
<proteinExistence type="predicted"/>
<sequence>MSIADAVAQLEQAVAENPAGCTFCAVEPPADLDGWTARGLDADVVWRLPDGDQPAGVMPAADLYWLCPSCESWIAGQRPASYVDALLDLTGLTGAERGAVRAELLPFLLAVADRLGPPADLATTLMQGGGGDD</sequence>
<organism evidence="1 2">
    <name type="scientific">Micromonospora sicca</name>
    <dbReference type="NCBI Taxonomy" id="2202420"/>
    <lineage>
        <taxon>Bacteria</taxon>
        <taxon>Bacillati</taxon>
        <taxon>Actinomycetota</taxon>
        <taxon>Actinomycetes</taxon>
        <taxon>Micromonosporales</taxon>
        <taxon>Micromonosporaceae</taxon>
        <taxon>Micromonospora</taxon>
    </lineage>
</organism>
<protein>
    <submittedName>
        <fullName evidence="1">Uncharacterized protein</fullName>
    </submittedName>
</protein>
<dbReference type="Proteomes" id="UP001290101">
    <property type="component" value="Unassembled WGS sequence"/>
</dbReference>
<accession>A0ABU5JAR5</accession>
<evidence type="ECO:0000313" key="1">
    <source>
        <dbReference type="EMBL" id="MDZ5489687.1"/>
    </source>
</evidence>